<evidence type="ECO:0000256" key="1">
    <source>
        <dbReference type="ARBA" id="ARBA00004127"/>
    </source>
</evidence>
<keyword evidence="3 8" id="KW-0808">Transferase</keyword>
<evidence type="ECO:0000313" key="12">
    <source>
        <dbReference type="Proteomes" id="UP000298416"/>
    </source>
</evidence>
<evidence type="ECO:0000256" key="5">
    <source>
        <dbReference type="ARBA" id="ARBA00022989"/>
    </source>
</evidence>
<dbReference type="PANTHER" id="PTHR12246">
    <property type="entry name" value="PALMITOYLTRANSFERASE ZDHHC16"/>
    <property type="match status" value="1"/>
</dbReference>
<dbReference type="Proteomes" id="UP000298416">
    <property type="component" value="Unassembled WGS sequence"/>
</dbReference>
<feature type="transmembrane region" description="Helical" evidence="8">
    <location>
        <begin position="254"/>
        <end position="277"/>
    </location>
</feature>
<keyword evidence="6 8" id="KW-0472">Membrane</keyword>
<accession>A0A8X8WW18</accession>
<sequence>MYPTLTSQVRTKSNVESQSGDQPNSSMKNEIRSSLDQGQKVDEFSKSTKYFINLAFGPNSKIRGCDDYWKNYSKMKLKRFVSIPVLSVITLVGFVYYTTLFVFIEDWIGLQSSAGFLNSLIFTALASMCVFSFLVCVLADPGGVPSGFLPDVEDSYASDQETKRNGVVPKKCDKCSAYKPPRAHHCRVCRRCVLRMDHHCTWINNCVGQRNYKPFLLLVFYATAATTYSAAIIISCIIKDWDTGASSTSKTFRIGIGLWITALSLTLGSLLIWNIYLASHNMTTIEYHEGKRAAWLARKSGLSYHHPYDVGFYKNATLVLGSNMLKWLWPTATSHIKDGLSFPTIRESS</sequence>
<protein>
    <recommendedName>
        <fullName evidence="8">S-acyltransferase</fullName>
        <ecNumber evidence="8">2.3.1.225</ecNumber>
    </recommendedName>
    <alternativeName>
        <fullName evidence="8">Palmitoyltransferase</fullName>
    </alternativeName>
</protein>
<feature type="domain" description="Palmitoyltransferase DHHC" evidence="10">
    <location>
        <begin position="170"/>
        <end position="289"/>
    </location>
</feature>
<evidence type="ECO:0000256" key="8">
    <source>
        <dbReference type="RuleBase" id="RU079119"/>
    </source>
</evidence>
<dbReference type="InterPro" id="IPR001594">
    <property type="entry name" value="Palmitoyltrfase_DHHC"/>
</dbReference>
<evidence type="ECO:0000256" key="2">
    <source>
        <dbReference type="ARBA" id="ARBA00008574"/>
    </source>
</evidence>
<comment type="caution">
    <text evidence="11">The sequence shown here is derived from an EMBL/GenBank/DDBJ whole genome shotgun (WGS) entry which is preliminary data.</text>
</comment>
<comment type="catalytic activity">
    <reaction evidence="8">
        <text>L-cysteinyl-[protein] + hexadecanoyl-CoA = S-hexadecanoyl-L-cysteinyl-[protein] + CoA</text>
        <dbReference type="Rhea" id="RHEA:36683"/>
        <dbReference type="Rhea" id="RHEA-COMP:10131"/>
        <dbReference type="Rhea" id="RHEA-COMP:11032"/>
        <dbReference type="ChEBI" id="CHEBI:29950"/>
        <dbReference type="ChEBI" id="CHEBI:57287"/>
        <dbReference type="ChEBI" id="CHEBI:57379"/>
        <dbReference type="ChEBI" id="CHEBI:74151"/>
        <dbReference type="EC" id="2.3.1.225"/>
    </reaction>
</comment>
<keyword evidence="5 8" id="KW-1133">Transmembrane helix</keyword>
<evidence type="ECO:0000256" key="7">
    <source>
        <dbReference type="ARBA" id="ARBA00023315"/>
    </source>
</evidence>
<dbReference type="EMBL" id="PNBA02000014">
    <property type="protein sequence ID" value="KAG6402263.1"/>
    <property type="molecule type" value="Genomic_DNA"/>
</dbReference>
<dbReference type="GO" id="GO:0012505">
    <property type="term" value="C:endomembrane system"/>
    <property type="evidence" value="ECO:0007669"/>
    <property type="project" value="UniProtKB-SubCell"/>
</dbReference>
<feature type="transmembrane region" description="Helical" evidence="8">
    <location>
        <begin position="215"/>
        <end position="234"/>
    </location>
</feature>
<reference evidence="11" key="2">
    <citation type="submission" date="2020-08" db="EMBL/GenBank/DDBJ databases">
        <title>Plant Genome Project.</title>
        <authorList>
            <person name="Zhang R.-G."/>
        </authorList>
    </citation>
    <scope>NUCLEOTIDE SEQUENCE</scope>
    <source>
        <strain evidence="11">Huo1</strain>
        <tissue evidence="11">Leaf</tissue>
    </source>
</reference>
<keyword evidence="12" id="KW-1185">Reference proteome</keyword>
<keyword evidence="7 8" id="KW-0012">Acyltransferase</keyword>
<evidence type="ECO:0000256" key="9">
    <source>
        <dbReference type="SAM" id="MobiDB-lite"/>
    </source>
</evidence>
<dbReference type="Pfam" id="PF01529">
    <property type="entry name" value="DHHC"/>
    <property type="match status" value="1"/>
</dbReference>
<comment type="similarity">
    <text evidence="2 8">Belongs to the DHHC palmitoyltransferase family.</text>
</comment>
<comment type="subcellular location">
    <subcellularLocation>
        <location evidence="1">Endomembrane system</location>
        <topology evidence="1">Multi-pass membrane protein</topology>
    </subcellularLocation>
</comment>
<dbReference type="GO" id="GO:0019706">
    <property type="term" value="F:protein-cysteine S-palmitoyltransferase activity"/>
    <property type="evidence" value="ECO:0007669"/>
    <property type="project" value="UniProtKB-EC"/>
</dbReference>
<evidence type="ECO:0000256" key="6">
    <source>
        <dbReference type="ARBA" id="ARBA00023136"/>
    </source>
</evidence>
<keyword evidence="4 8" id="KW-0812">Transmembrane</keyword>
<feature type="compositionally biased region" description="Polar residues" evidence="9">
    <location>
        <begin position="1"/>
        <end position="28"/>
    </location>
</feature>
<gene>
    <name evidence="11" type="ORF">SASPL_139140</name>
</gene>
<evidence type="ECO:0000259" key="10">
    <source>
        <dbReference type="Pfam" id="PF01529"/>
    </source>
</evidence>
<dbReference type="PROSITE" id="PS50216">
    <property type="entry name" value="DHHC"/>
    <property type="match status" value="1"/>
</dbReference>
<dbReference type="InterPro" id="IPR039859">
    <property type="entry name" value="PFA4/ZDH16/20/ERF2-like"/>
</dbReference>
<feature type="transmembrane region" description="Helical" evidence="8">
    <location>
        <begin position="116"/>
        <end position="139"/>
    </location>
</feature>
<organism evidence="11">
    <name type="scientific">Salvia splendens</name>
    <name type="common">Scarlet sage</name>
    <dbReference type="NCBI Taxonomy" id="180675"/>
    <lineage>
        <taxon>Eukaryota</taxon>
        <taxon>Viridiplantae</taxon>
        <taxon>Streptophyta</taxon>
        <taxon>Embryophyta</taxon>
        <taxon>Tracheophyta</taxon>
        <taxon>Spermatophyta</taxon>
        <taxon>Magnoliopsida</taxon>
        <taxon>eudicotyledons</taxon>
        <taxon>Gunneridae</taxon>
        <taxon>Pentapetalae</taxon>
        <taxon>asterids</taxon>
        <taxon>lamiids</taxon>
        <taxon>Lamiales</taxon>
        <taxon>Lamiaceae</taxon>
        <taxon>Nepetoideae</taxon>
        <taxon>Mentheae</taxon>
        <taxon>Salviinae</taxon>
        <taxon>Salvia</taxon>
        <taxon>Salvia subgen. Calosphace</taxon>
        <taxon>core Calosphace</taxon>
    </lineage>
</organism>
<dbReference type="EC" id="2.3.1.225" evidence="8"/>
<evidence type="ECO:0000256" key="4">
    <source>
        <dbReference type="ARBA" id="ARBA00022692"/>
    </source>
</evidence>
<name>A0A8X8WW18_SALSN</name>
<dbReference type="AlphaFoldDB" id="A0A8X8WW18"/>
<feature type="transmembrane region" description="Helical" evidence="8">
    <location>
        <begin position="80"/>
        <end position="104"/>
    </location>
</feature>
<evidence type="ECO:0000313" key="11">
    <source>
        <dbReference type="EMBL" id="KAG6402263.1"/>
    </source>
</evidence>
<feature type="region of interest" description="Disordered" evidence="9">
    <location>
        <begin position="1"/>
        <end position="32"/>
    </location>
</feature>
<proteinExistence type="inferred from homology"/>
<comment type="domain">
    <text evidence="8">The DHHC domain is required for palmitoyltransferase activity.</text>
</comment>
<reference evidence="11" key="1">
    <citation type="submission" date="2018-01" db="EMBL/GenBank/DDBJ databases">
        <authorList>
            <person name="Mao J.F."/>
        </authorList>
    </citation>
    <scope>NUCLEOTIDE SEQUENCE</scope>
    <source>
        <strain evidence="11">Huo1</strain>
        <tissue evidence="11">Leaf</tissue>
    </source>
</reference>
<evidence type="ECO:0000256" key="3">
    <source>
        <dbReference type="ARBA" id="ARBA00022679"/>
    </source>
</evidence>